<accession>A0ABT3Q8K4</accession>
<protein>
    <submittedName>
        <fullName evidence="2">Phosphoribosyl-ATP pyrophosphatase</fullName>
    </submittedName>
</protein>
<proteinExistence type="predicted"/>
<evidence type="ECO:0000313" key="3">
    <source>
        <dbReference type="Proteomes" id="UP001526446"/>
    </source>
</evidence>
<evidence type="ECO:0000256" key="1">
    <source>
        <dbReference type="SAM" id="MobiDB-lite"/>
    </source>
</evidence>
<gene>
    <name evidence="2" type="ORF">OQ252_09210</name>
</gene>
<keyword evidence="3" id="KW-1185">Reference proteome</keyword>
<feature type="region of interest" description="Disordered" evidence="1">
    <location>
        <begin position="1"/>
        <end position="44"/>
    </location>
</feature>
<dbReference type="Proteomes" id="UP001526446">
    <property type="component" value="Unassembled WGS sequence"/>
</dbReference>
<feature type="compositionally biased region" description="Pro residues" evidence="1">
    <location>
        <begin position="23"/>
        <end position="32"/>
    </location>
</feature>
<reference evidence="2 3" key="1">
    <citation type="submission" date="2022-11" db="EMBL/GenBank/DDBJ databases">
        <title>Genome sequencing of Acetobacter type strain.</title>
        <authorList>
            <person name="Heo J."/>
            <person name="Lee D."/>
            <person name="Han B.-H."/>
            <person name="Hong S.-B."/>
            <person name="Kwon S.-W."/>
        </authorList>
    </citation>
    <scope>NUCLEOTIDE SEQUENCE [LARGE SCALE GENOMIC DNA]</scope>
    <source>
        <strain evidence="2 3">KACC 21251</strain>
    </source>
</reference>
<evidence type="ECO:0000313" key="2">
    <source>
        <dbReference type="EMBL" id="MCX2561571.1"/>
    </source>
</evidence>
<dbReference type="EMBL" id="JAPIUX010000010">
    <property type="protein sequence ID" value="MCX2561571.1"/>
    <property type="molecule type" value="Genomic_DNA"/>
</dbReference>
<organism evidence="2 3">
    <name type="scientific">Acetobacter farinalis</name>
    <dbReference type="NCBI Taxonomy" id="1260984"/>
    <lineage>
        <taxon>Bacteria</taxon>
        <taxon>Pseudomonadati</taxon>
        <taxon>Pseudomonadota</taxon>
        <taxon>Alphaproteobacteria</taxon>
        <taxon>Acetobacterales</taxon>
        <taxon>Acetobacteraceae</taxon>
        <taxon>Acetobacter</taxon>
    </lineage>
</organism>
<dbReference type="RefSeq" id="WP_242007289.1">
    <property type="nucleotide sequence ID" value="NZ_JAPIUX010000010.1"/>
</dbReference>
<name>A0ABT3Q8K4_9PROT</name>
<sequence length="144" mass="15835">MTGLASPAHHHGMPYVPSSRPRPASPSGPLPAPGETDMATAPVTMDRTEAVKQVNRDAGRHAMACTAAFIAGNRADIIRESAAFIRGLEAIWAEEEIDPAEVWTELLRRIEIGELFLRLNQPPHRRKLDGKSARPWRITTSKLP</sequence>
<comment type="caution">
    <text evidence="2">The sequence shown here is derived from an EMBL/GenBank/DDBJ whole genome shotgun (WGS) entry which is preliminary data.</text>
</comment>